<protein>
    <submittedName>
        <fullName evidence="3">Uncharacterized protein</fullName>
    </submittedName>
</protein>
<proteinExistence type="predicted"/>
<feature type="compositionally biased region" description="Basic and acidic residues" evidence="2">
    <location>
        <begin position="1"/>
        <end position="26"/>
    </location>
</feature>
<dbReference type="InParanoid" id="E4WSM3"/>
<dbReference type="Proteomes" id="UP000001307">
    <property type="component" value="Unassembled WGS sequence"/>
</dbReference>
<evidence type="ECO:0000256" key="2">
    <source>
        <dbReference type="SAM" id="MobiDB-lite"/>
    </source>
</evidence>
<gene>
    <name evidence="3" type="ORF">GSOID_T00005752001</name>
</gene>
<feature type="compositionally biased region" description="Low complexity" evidence="2">
    <location>
        <begin position="103"/>
        <end position="117"/>
    </location>
</feature>
<evidence type="ECO:0000313" key="3">
    <source>
        <dbReference type="EMBL" id="CBY06692.1"/>
    </source>
</evidence>
<feature type="coiled-coil region" evidence="1">
    <location>
        <begin position="161"/>
        <end position="230"/>
    </location>
</feature>
<feature type="compositionally biased region" description="Basic and acidic residues" evidence="2">
    <location>
        <begin position="43"/>
        <end position="57"/>
    </location>
</feature>
<organism evidence="3">
    <name type="scientific">Oikopleura dioica</name>
    <name type="common">Tunicate</name>
    <dbReference type="NCBI Taxonomy" id="34765"/>
    <lineage>
        <taxon>Eukaryota</taxon>
        <taxon>Metazoa</taxon>
        <taxon>Chordata</taxon>
        <taxon>Tunicata</taxon>
        <taxon>Appendicularia</taxon>
        <taxon>Copelata</taxon>
        <taxon>Oikopleuridae</taxon>
        <taxon>Oikopleura</taxon>
    </lineage>
</organism>
<dbReference type="AlphaFoldDB" id="E4WSM3"/>
<reference evidence="3" key="1">
    <citation type="journal article" date="2010" name="Science">
        <title>Plasticity of animal genome architecture unmasked by rapid evolution of a pelagic tunicate.</title>
        <authorList>
            <person name="Denoeud F."/>
            <person name="Henriet S."/>
            <person name="Mungpakdee S."/>
            <person name="Aury J.M."/>
            <person name="Da Silva C."/>
            <person name="Brinkmann H."/>
            <person name="Mikhaleva J."/>
            <person name="Olsen L.C."/>
            <person name="Jubin C."/>
            <person name="Canestro C."/>
            <person name="Bouquet J.M."/>
            <person name="Danks G."/>
            <person name="Poulain J."/>
            <person name="Campsteijn C."/>
            <person name="Adamski M."/>
            <person name="Cross I."/>
            <person name="Yadetie F."/>
            <person name="Muffato M."/>
            <person name="Louis A."/>
            <person name="Butcher S."/>
            <person name="Tsagkogeorga G."/>
            <person name="Konrad A."/>
            <person name="Singh S."/>
            <person name="Jensen M.F."/>
            <person name="Cong E.H."/>
            <person name="Eikeseth-Otteraa H."/>
            <person name="Noel B."/>
            <person name="Anthouard V."/>
            <person name="Porcel B.M."/>
            <person name="Kachouri-Lafond R."/>
            <person name="Nishino A."/>
            <person name="Ugolini M."/>
            <person name="Chourrout P."/>
            <person name="Nishida H."/>
            <person name="Aasland R."/>
            <person name="Huzurbazar S."/>
            <person name="Westhof E."/>
            <person name="Delsuc F."/>
            <person name="Lehrach H."/>
            <person name="Reinhardt R."/>
            <person name="Weissenbach J."/>
            <person name="Roy S.W."/>
            <person name="Artiguenave F."/>
            <person name="Postlethwait J.H."/>
            <person name="Manak J.R."/>
            <person name="Thompson E.M."/>
            <person name="Jaillon O."/>
            <person name="Du Pasquier L."/>
            <person name="Boudinot P."/>
            <person name="Liberles D.A."/>
            <person name="Volff J.N."/>
            <person name="Philippe H."/>
            <person name="Lenhard B."/>
            <person name="Roest Crollius H."/>
            <person name="Wincker P."/>
            <person name="Chourrout D."/>
        </authorList>
    </citation>
    <scope>NUCLEOTIDE SEQUENCE [LARGE SCALE GENOMIC DNA]</scope>
</reference>
<sequence>MGKKDETSQDRKKLRSLHSEMKDRGLVVEATSEKRRKRRDQRRKTGDVDLRALEKLTKSAKSKSKSQNCVSFAKKLATDSSSSPKSDRSVPLKSSLKKSNEFGETSSSGVQSGSANSDADSINAKHVLRKQKRERSSGTSNSKRKTSSESEVEDLAGMLRIKAKERKQRAMEAKVEDSERKLAEFNARLTVRKNKLEDLHSKLKDRKQKLKEREEKLRLFEKQISDREEKLRAKAKVVRHHEAALRHEEGNVSRREHSVTSKLQQLEARTTLVTAKEKIGEEISTLAKKQYYQSSFGLNQNNNKKGKSCKSLDDLSDIDSDDLEKQIRNLKLKPVSLSHKQVGLLL</sequence>
<evidence type="ECO:0000256" key="1">
    <source>
        <dbReference type="SAM" id="Coils"/>
    </source>
</evidence>
<evidence type="ECO:0000313" key="4">
    <source>
        <dbReference type="Proteomes" id="UP000001307"/>
    </source>
</evidence>
<dbReference type="EMBL" id="FN653016">
    <property type="protein sequence ID" value="CBY06692.1"/>
    <property type="molecule type" value="Genomic_DNA"/>
</dbReference>
<dbReference type="OrthoDB" id="10412091at2759"/>
<feature type="region of interest" description="Disordered" evidence="2">
    <location>
        <begin position="1"/>
        <end position="156"/>
    </location>
</feature>
<accession>E4WSM3</accession>
<name>E4WSM3_OIKDI</name>
<keyword evidence="1" id="KW-0175">Coiled coil</keyword>
<keyword evidence="4" id="KW-1185">Reference proteome</keyword>